<evidence type="ECO:0000313" key="1">
    <source>
        <dbReference type="EMBL" id="SFJ33993.1"/>
    </source>
</evidence>
<gene>
    <name evidence="1" type="ORF">SAMN05443431_106173</name>
</gene>
<reference evidence="2" key="1">
    <citation type="submission" date="2016-10" db="EMBL/GenBank/DDBJ databases">
        <authorList>
            <person name="Varghese N."/>
            <person name="Submissions S."/>
        </authorList>
    </citation>
    <scope>NUCLEOTIDE SEQUENCE [LARGE SCALE GENOMIC DNA]</scope>
    <source>
        <strain evidence="2">DSM 28881</strain>
    </source>
</reference>
<organism evidence="1 2">
    <name type="scientific">Olleya namhaensis</name>
    <dbReference type="NCBI Taxonomy" id="1144750"/>
    <lineage>
        <taxon>Bacteria</taxon>
        <taxon>Pseudomonadati</taxon>
        <taxon>Bacteroidota</taxon>
        <taxon>Flavobacteriia</taxon>
        <taxon>Flavobacteriales</taxon>
        <taxon>Flavobacteriaceae</taxon>
    </lineage>
</organism>
<dbReference type="AlphaFoldDB" id="A0A1I3QIN7"/>
<accession>A0A1I3QIN7</accession>
<keyword evidence="2" id="KW-1185">Reference proteome</keyword>
<dbReference type="Proteomes" id="UP000199559">
    <property type="component" value="Unassembled WGS sequence"/>
</dbReference>
<protein>
    <recommendedName>
        <fullName evidence="3">TraB family protein</fullName>
    </recommendedName>
</protein>
<evidence type="ECO:0008006" key="3">
    <source>
        <dbReference type="Google" id="ProtNLM"/>
    </source>
</evidence>
<evidence type="ECO:0000313" key="2">
    <source>
        <dbReference type="Proteomes" id="UP000199559"/>
    </source>
</evidence>
<proteinExistence type="predicted"/>
<dbReference type="RefSeq" id="WP_090840489.1">
    <property type="nucleotide sequence ID" value="NZ_FORM01000006.1"/>
</dbReference>
<dbReference type="EMBL" id="FORM01000006">
    <property type="protein sequence ID" value="SFJ33993.1"/>
    <property type="molecule type" value="Genomic_DNA"/>
</dbReference>
<name>A0A1I3QIN7_9FLAO</name>
<sequence>MKNTLVLLMFLLLTSCTLIFPKVALKRAGIFDTKSELIIIESKNQRIIFIGMHHFGKKEFYDDVANKIDSLQKLNYTIFYENVGKRKETDSLTAIKNFKKLRKLMGFFPIQYIDTTTNKIENKINYKGKHKLINQPRYPKLGVDSITAVKADIDITELILEFEKKNGDIKLDSCDLKTKLTEKDYKCKKVNKAVFREFRNKYLGNFREAHLAEVINRSNKNKVLVIYGDAHFWGLYKEMKHLDNDFNITKHKTILKHE</sequence>
<dbReference type="PROSITE" id="PS51257">
    <property type="entry name" value="PROKAR_LIPOPROTEIN"/>
    <property type="match status" value="1"/>
</dbReference>